<dbReference type="EMBL" id="JBHSEC010000004">
    <property type="protein sequence ID" value="MFC4409659.1"/>
    <property type="molecule type" value="Genomic_DNA"/>
</dbReference>
<dbReference type="RefSeq" id="WP_378152649.1">
    <property type="nucleotide sequence ID" value="NZ_JBHSEC010000004.1"/>
</dbReference>
<dbReference type="EC" id="3.4.-.-" evidence="4"/>
<feature type="transmembrane region" description="Helical" evidence="2">
    <location>
        <begin position="205"/>
        <end position="224"/>
    </location>
</feature>
<accession>A0ABV8X3Q1</accession>
<comment type="similarity">
    <text evidence="1">Belongs to the UPF0177 family.</text>
</comment>
<evidence type="ECO:0000259" key="3">
    <source>
        <dbReference type="Pfam" id="PF02517"/>
    </source>
</evidence>
<reference evidence="5" key="1">
    <citation type="journal article" date="2019" name="Int. J. Syst. Evol. Microbiol.">
        <title>The Global Catalogue of Microorganisms (GCM) 10K type strain sequencing project: providing services to taxonomists for standard genome sequencing and annotation.</title>
        <authorList>
            <consortium name="The Broad Institute Genomics Platform"/>
            <consortium name="The Broad Institute Genome Sequencing Center for Infectious Disease"/>
            <person name="Wu L."/>
            <person name="Ma J."/>
        </authorList>
    </citation>
    <scope>NUCLEOTIDE SEQUENCE [LARGE SCALE GENOMIC DNA]</scope>
    <source>
        <strain evidence="5">CCUG 59778</strain>
    </source>
</reference>
<dbReference type="GO" id="GO:0016787">
    <property type="term" value="F:hydrolase activity"/>
    <property type="evidence" value="ECO:0007669"/>
    <property type="project" value="UniProtKB-KW"/>
</dbReference>
<keyword evidence="4" id="KW-0378">Hydrolase</keyword>
<evidence type="ECO:0000313" key="4">
    <source>
        <dbReference type="EMBL" id="MFC4409659.1"/>
    </source>
</evidence>
<dbReference type="Proteomes" id="UP001595817">
    <property type="component" value="Unassembled WGS sequence"/>
</dbReference>
<comment type="caution">
    <text evidence="4">The sequence shown here is derived from an EMBL/GenBank/DDBJ whole genome shotgun (WGS) entry which is preliminary data.</text>
</comment>
<feature type="transmembrane region" description="Helical" evidence="2">
    <location>
        <begin position="7"/>
        <end position="32"/>
    </location>
</feature>
<keyword evidence="2" id="KW-0472">Membrane</keyword>
<proteinExistence type="inferred from homology"/>
<keyword evidence="2" id="KW-0812">Transmembrane</keyword>
<keyword evidence="2" id="KW-1133">Transmembrane helix</keyword>
<dbReference type="Pfam" id="PF02517">
    <property type="entry name" value="Rce1-like"/>
    <property type="match status" value="1"/>
</dbReference>
<feature type="transmembrane region" description="Helical" evidence="2">
    <location>
        <begin position="127"/>
        <end position="145"/>
    </location>
</feature>
<dbReference type="InterPro" id="IPR003675">
    <property type="entry name" value="Rce1/LyrA-like_dom"/>
</dbReference>
<feature type="transmembrane region" description="Helical" evidence="2">
    <location>
        <begin position="166"/>
        <end position="199"/>
    </location>
</feature>
<sequence length="244" mass="27594">MKSKRTALYILITYIVMQLSGLLFAPLLFAFFTSSGMDQSKAELLASGWWIFVSMLAAVIIVAIFGWKDKKFFDVFKGVKSPTWLVIVWGIVGFFLVLFGQMLAGMIEQQMFGIDPGSQNTMNLIEIAKVAPVAIFAIAFFAPILEELIFRRVIFASLMKKTNFFVSAAVSAIVFAIIHIDFSHILLYAVSGFIFAFLYHRTKRLLTSIIAHMLLNGFVVLINLNQDKIQQFIEYMEQLQKTGM</sequence>
<gene>
    <name evidence="4" type="ORF">ACFOZY_04315</name>
</gene>
<organism evidence="4 5">
    <name type="scientific">Chungangia koreensis</name>
    <dbReference type="NCBI Taxonomy" id="752657"/>
    <lineage>
        <taxon>Bacteria</taxon>
        <taxon>Bacillati</taxon>
        <taxon>Bacillota</taxon>
        <taxon>Bacilli</taxon>
        <taxon>Lactobacillales</taxon>
        <taxon>Chungangia</taxon>
    </lineage>
</organism>
<dbReference type="PANTHER" id="PTHR36435:SF6">
    <property type="entry name" value="ABORTIVE INFECTION PROTEIN"/>
    <property type="match status" value="1"/>
</dbReference>
<evidence type="ECO:0000256" key="1">
    <source>
        <dbReference type="ARBA" id="ARBA00009067"/>
    </source>
</evidence>
<dbReference type="PANTHER" id="PTHR36435">
    <property type="entry name" value="SLR1288 PROTEIN"/>
    <property type="match status" value="1"/>
</dbReference>
<feature type="domain" description="CAAX prenyl protease 2/Lysostaphin resistance protein A-like" evidence="3">
    <location>
        <begin position="132"/>
        <end position="217"/>
    </location>
</feature>
<feature type="transmembrane region" description="Helical" evidence="2">
    <location>
        <begin position="86"/>
        <end position="107"/>
    </location>
</feature>
<keyword evidence="5" id="KW-1185">Reference proteome</keyword>
<evidence type="ECO:0000313" key="5">
    <source>
        <dbReference type="Proteomes" id="UP001595817"/>
    </source>
</evidence>
<evidence type="ECO:0000256" key="2">
    <source>
        <dbReference type="SAM" id="Phobius"/>
    </source>
</evidence>
<feature type="transmembrane region" description="Helical" evidence="2">
    <location>
        <begin position="44"/>
        <end position="65"/>
    </location>
</feature>
<protein>
    <submittedName>
        <fullName evidence="4">CPBP family intramembrane glutamic endopeptidase</fullName>
        <ecNumber evidence="4">3.4.-.-</ecNumber>
    </submittedName>
</protein>
<name>A0ABV8X3Q1_9LACT</name>
<dbReference type="InterPro" id="IPR052710">
    <property type="entry name" value="CAAX_protease"/>
</dbReference>